<organism evidence="1 2">
    <name type="scientific">Cytophaga hutchinsonii (strain ATCC 33406 / DSM 1761 / CIP 103989 / NBRC 15051 / NCIMB 9469 / D465)</name>
    <dbReference type="NCBI Taxonomy" id="269798"/>
    <lineage>
        <taxon>Bacteria</taxon>
        <taxon>Pseudomonadati</taxon>
        <taxon>Bacteroidota</taxon>
        <taxon>Cytophagia</taxon>
        <taxon>Cytophagales</taxon>
        <taxon>Cytophagaceae</taxon>
        <taxon>Cytophaga</taxon>
    </lineage>
</organism>
<reference evidence="1 2" key="1">
    <citation type="journal article" date="2007" name="Appl. Environ. Microbiol.">
        <title>Genome sequence of the cellulolytic gliding bacterium Cytophaga hutchinsonii.</title>
        <authorList>
            <person name="Xie G."/>
            <person name="Bruce D.C."/>
            <person name="Challacombe J.F."/>
            <person name="Chertkov O."/>
            <person name="Detter J.C."/>
            <person name="Gilna P."/>
            <person name="Han C.S."/>
            <person name="Lucas S."/>
            <person name="Misra M."/>
            <person name="Myers G.L."/>
            <person name="Richardson P."/>
            <person name="Tapia R."/>
            <person name="Thayer N."/>
            <person name="Thompson L.S."/>
            <person name="Brettin T.S."/>
            <person name="Henrissat B."/>
            <person name="Wilson D.B."/>
            <person name="McBride M.J."/>
        </authorList>
    </citation>
    <scope>NUCLEOTIDE SEQUENCE [LARGE SCALE GENOMIC DNA]</scope>
    <source>
        <strain evidence="2">ATCC 33406 / DSM 1761 / CIP 103989 / NBRC 15051 / NCIMB 9469 / D465</strain>
    </source>
</reference>
<dbReference type="RefSeq" id="WP_011586458.1">
    <property type="nucleotide sequence ID" value="NC_008255.1"/>
</dbReference>
<dbReference type="KEGG" id="chu:CHU_3109"/>
<name>A0A6N4SV26_CYTH3</name>
<gene>
    <name evidence="1" type="ordered locus">CHU_3109</name>
</gene>
<protein>
    <submittedName>
        <fullName evidence="1">Uncharacterized protein</fullName>
    </submittedName>
</protein>
<dbReference type="EMBL" id="CP000383">
    <property type="protein sequence ID" value="ABG60349.1"/>
    <property type="molecule type" value="Genomic_DNA"/>
</dbReference>
<dbReference type="AlphaFoldDB" id="A0A6N4SV26"/>
<keyword evidence="2" id="KW-1185">Reference proteome</keyword>
<accession>A0A6N4SV26</accession>
<dbReference type="Proteomes" id="UP000001822">
    <property type="component" value="Chromosome"/>
</dbReference>
<evidence type="ECO:0000313" key="1">
    <source>
        <dbReference type="EMBL" id="ABG60349.1"/>
    </source>
</evidence>
<proteinExistence type="predicted"/>
<evidence type="ECO:0000313" key="2">
    <source>
        <dbReference type="Proteomes" id="UP000001822"/>
    </source>
</evidence>
<sequence>MRYIQAVLSVIALFFIVPVVQAQTDWLLAESIEKNNAWNKPFYEPYNNVTVLFSARTDSSAFCFDCNLASILWKGISANNIPVYMPDKKNVLTLQKNTAIKKAIEISAIKNETSVTKLIGEAICSVYRKPVGGSITDIADLPIEWLSVEVKQKDITYIYYLRAKESLAYLETYPCTWVHPVNHHVQMNYKQALVKRNYLTGKKTVVASSNLQASASLLNTVPVLAQSLIKNDTHFSAGALQNVSDTIQIYLQAMCSASSTALFNRGYNKADLPAILMQLYESKKIHAYTYHEAGYFTTLAASELPDRFLVERSDEGEYSVKRYGTASLTRIHILKKLTQLDKTNRISNEWLILGMDSTVSTAFTNTYVLAFSYPHVLEALAGKSYMWYSGINQLDSMKLEEALRTQRIAYDNMVVSTMYGDTVFYCTNGDRYREYKSATTLAAQLDGYAESLRKDFDASHNRFRIAAKQTGKQTAETYQLTYFFDANSKSALTQNTALTDLLLEAIRTKKIKTYADEQLSEIVAQDVVISKLDKARFYKTGNKRKDSIYISKIPIDERYIKGNELTQYTITASYAMHSKAASQGRVLGIFIPAVLNPQYEAEVFCYVSYTDFLQFLQKDKTGKKQVAAYTSLLNERAIISVEDFYGLSLYDAADEKPGVPGTLPPYVRERVME</sequence>
<dbReference type="Pfam" id="PF19841">
    <property type="entry name" value="GldN"/>
    <property type="match status" value="1"/>
</dbReference>
<dbReference type="InterPro" id="IPR019847">
    <property type="entry name" value="Gliding_motility_assoc_GldN"/>
</dbReference>
<dbReference type="OrthoDB" id="9972162at2"/>